<reference evidence="2" key="1">
    <citation type="submission" date="2021-05" db="EMBL/GenBank/DDBJ databases">
        <title>Genomic insights into ecological role and evolution of a novel Thermoplasmata order Candidatus Sysuiplasmatales.</title>
        <authorList>
            <person name="Yuan Y."/>
        </authorList>
    </citation>
    <scope>NUCLEOTIDE SEQUENCE</scope>
    <source>
        <strain evidence="2">TUT19-bin139</strain>
    </source>
</reference>
<accession>A0A8J7YQG1</accession>
<dbReference type="GO" id="GO:0005829">
    <property type="term" value="C:cytosol"/>
    <property type="evidence" value="ECO:0007669"/>
    <property type="project" value="TreeGrafter"/>
</dbReference>
<dbReference type="GO" id="GO:0006152">
    <property type="term" value="P:purine nucleoside catabolic process"/>
    <property type="evidence" value="ECO:0007669"/>
    <property type="project" value="TreeGrafter"/>
</dbReference>
<dbReference type="InterPro" id="IPR000845">
    <property type="entry name" value="Nucleoside_phosphorylase_d"/>
</dbReference>
<gene>
    <name evidence="2" type="ORF">KIY12_07820</name>
</gene>
<dbReference type="SUPFAM" id="SSF53167">
    <property type="entry name" value="Purine and uridine phosphorylases"/>
    <property type="match status" value="1"/>
</dbReference>
<dbReference type="EMBL" id="JAHEAC010000079">
    <property type="protein sequence ID" value="MBX8644610.1"/>
    <property type="molecule type" value="Genomic_DNA"/>
</dbReference>
<dbReference type="Proteomes" id="UP000750197">
    <property type="component" value="Unassembled WGS sequence"/>
</dbReference>
<evidence type="ECO:0000259" key="1">
    <source>
        <dbReference type="Pfam" id="PF01048"/>
    </source>
</evidence>
<dbReference type="Gene3D" id="3.40.50.1580">
    <property type="entry name" value="Nucleoside phosphorylase domain"/>
    <property type="match status" value="1"/>
</dbReference>
<dbReference type="CDD" id="cd09007">
    <property type="entry name" value="NP-I_spr0068"/>
    <property type="match status" value="1"/>
</dbReference>
<evidence type="ECO:0000313" key="3">
    <source>
        <dbReference type="Proteomes" id="UP000750197"/>
    </source>
</evidence>
<dbReference type="InterPro" id="IPR035994">
    <property type="entry name" value="Nucleoside_phosphorylase_sf"/>
</dbReference>
<dbReference type="GO" id="GO:0004731">
    <property type="term" value="F:purine-nucleoside phosphorylase activity"/>
    <property type="evidence" value="ECO:0007669"/>
    <property type="project" value="TreeGrafter"/>
</dbReference>
<protein>
    <submittedName>
        <fullName evidence="2">Nucleoside phosphorylase</fullName>
    </submittedName>
</protein>
<organism evidence="2 3">
    <name type="scientific">Candidatus Sysuiplasma superficiale</name>
    <dbReference type="NCBI Taxonomy" id="2823368"/>
    <lineage>
        <taxon>Archaea</taxon>
        <taxon>Methanobacteriati</taxon>
        <taxon>Thermoplasmatota</taxon>
        <taxon>Thermoplasmata</taxon>
        <taxon>Candidatus Sysuiplasmatales</taxon>
        <taxon>Candidatus Sysuiplasmataceae</taxon>
        <taxon>Candidatus Sysuiplasma</taxon>
    </lineage>
</organism>
<dbReference type="Pfam" id="PF01048">
    <property type="entry name" value="PNP_UDP_1"/>
    <property type="match status" value="1"/>
</dbReference>
<proteinExistence type="predicted"/>
<comment type="caution">
    <text evidence="2">The sequence shown here is derived from an EMBL/GenBank/DDBJ whole genome shotgun (WGS) entry which is preliminary data.</text>
</comment>
<dbReference type="PANTHER" id="PTHR43691:SF11">
    <property type="entry name" value="FI09636P-RELATED"/>
    <property type="match status" value="1"/>
</dbReference>
<evidence type="ECO:0000313" key="2">
    <source>
        <dbReference type="EMBL" id="MBX8644610.1"/>
    </source>
</evidence>
<sequence length="262" mass="29247">MKDDNPRIERKEYPILEFDPDRSSVTVPETSSDPFKVPENCVLCFFNDVLQKFYRKGLTKTIGDIRCGIGSFPIYQSEFNGKKIALFHPGIGAPLAAALLEEIISHGARKFIACGGAGVLDRKIPVGHLLIPASAVRDEGTSYHYLPPGREIRASFLAIAALTETLTRNRIKYLITKTWTTDAFYRETKEKIRLRRAEGCMTVEMEASALFAVAEFRGVPLAEVLYAGDDVSGDIWDVRASRQRNIVREDVLNLSIEACSML</sequence>
<name>A0A8J7YQG1_9ARCH</name>
<feature type="domain" description="Nucleoside phosphorylase" evidence="1">
    <location>
        <begin position="62"/>
        <end position="244"/>
    </location>
</feature>
<dbReference type="AlphaFoldDB" id="A0A8J7YQG1"/>
<dbReference type="PANTHER" id="PTHR43691">
    <property type="entry name" value="URIDINE PHOSPHORYLASE"/>
    <property type="match status" value="1"/>
</dbReference>